<dbReference type="AlphaFoldDB" id="A0A6G1IW32"/>
<name>A0A6G1IW32_9PLEO</name>
<reference evidence="1" key="1">
    <citation type="journal article" date="2020" name="Stud. Mycol.">
        <title>101 Dothideomycetes genomes: a test case for predicting lifestyles and emergence of pathogens.</title>
        <authorList>
            <person name="Haridas S."/>
            <person name="Albert R."/>
            <person name="Binder M."/>
            <person name="Bloem J."/>
            <person name="Labutti K."/>
            <person name="Salamov A."/>
            <person name="Andreopoulos B."/>
            <person name="Baker S."/>
            <person name="Barry K."/>
            <person name="Bills G."/>
            <person name="Bluhm B."/>
            <person name="Cannon C."/>
            <person name="Castanera R."/>
            <person name="Culley D."/>
            <person name="Daum C."/>
            <person name="Ezra D."/>
            <person name="Gonzalez J."/>
            <person name="Henrissat B."/>
            <person name="Kuo A."/>
            <person name="Liang C."/>
            <person name="Lipzen A."/>
            <person name="Lutzoni F."/>
            <person name="Magnuson J."/>
            <person name="Mondo S."/>
            <person name="Nolan M."/>
            <person name="Ohm R."/>
            <person name="Pangilinan J."/>
            <person name="Park H.-J."/>
            <person name="Ramirez L."/>
            <person name="Alfaro M."/>
            <person name="Sun H."/>
            <person name="Tritt A."/>
            <person name="Yoshinaga Y."/>
            <person name="Zwiers L.-H."/>
            <person name="Turgeon B."/>
            <person name="Goodwin S."/>
            <person name="Spatafora J."/>
            <person name="Crous P."/>
            <person name="Grigoriev I."/>
        </authorList>
    </citation>
    <scope>NUCLEOTIDE SEQUENCE</scope>
    <source>
        <strain evidence="1">CBS 122367</strain>
    </source>
</reference>
<gene>
    <name evidence="1" type="ORF">K458DRAFT_433160</name>
</gene>
<evidence type="ECO:0000313" key="2">
    <source>
        <dbReference type="Proteomes" id="UP000799291"/>
    </source>
</evidence>
<accession>A0A6G1IW32</accession>
<keyword evidence="2" id="KW-1185">Reference proteome</keyword>
<evidence type="ECO:0000313" key="1">
    <source>
        <dbReference type="EMBL" id="KAF2682190.1"/>
    </source>
</evidence>
<sequence length="252" mass="27970">MTRSLEGDCYRYSSENLPSGLGTEISIWCPKSDFGTVVTPDLEELKMDCRWFITARKRLAEPNAPGITILISTLYEWNKIAQNNSQAFAMRMLEEVCYREGRARRQGKPLQYAEHPLTENQLLLVNASNALDRSRMILDNTIQHLLLAPGVAADASTIDVVANAGAGFRHGLRSFVAGDRGRTFTIDITDAGVEKLVQACPNLTTVILHGTHNLRDKALPGILKRCADIETVTLTVAKQRVSKRTRLTGFIE</sequence>
<dbReference type="InterPro" id="IPR032675">
    <property type="entry name" value="LRR_dom_sf"/>
</dbReference>
<dbReference type="OrthoDB" id="550575at2759"/>
<proteinExistence type="predicted"/>
<dbReference type="Proteomes" id="UP000799291">
    <property type="component" value="Unassembled WGS sequence"/>
</dbReference>
<protein>
    <submittedName>
        <fullName evidence="1">Uncharacterized protein</fullName>
    </submittedName>
</protein>
<organism evidence="1 2">
    <name type="scientific">Lentithecium fluviatile CBS 122367</name>
    <dbReference type="NCBI Taxonomy" id="1168545"/>
    <lineage>
        <taxon>Eukaryota</taxon>
        <taxon>Fungi</taxon>
        <taxon>Dikarya</taxon>
        <taxon>Ascomycota</taxon>
        <taxon>Pezizomycotina</taxon>
        <taxon>Dothideomycetes</taxon>
        <taxon>Pleosporomycetidae</taxon>
        <taxon>Pleosporales</taxon>
        <taxon>Massarineae</taxon>
        <taxon>Lentitheciaceae</taxon>
        <taxon>Lentithecium</taxon>
    </lineage>
</organism>
<dbReference type="Gene3D" id="3.80.10.10">
    <property type="entry name" value="Ribonuclease Inhibitor"/>
    <property type="match status" value="1"/>
</dbReference>
<dbReference type="EMBL" id="MU005588">
    <property type="protein sequence ID" value="KAF2682190.1"/>
    <property type="molecule type" value="Genomic_DNA"/>
</dbReference>